<dbReference type="Pfam" id="PF03417">
    <property type="entry name" value="AAT"/>
    <property type="match status" value="1"/>
</dbReference>
<sequence>MKKPIIKGLQFIVIVRALLENCKDVEEGISYLEEMPIGTNMNLLLADTNGNAALIETYDGERAVERVNNKSEFIIATNHALFPNISRKENGMLEQSRVRYDLMENNFKSNDFISKNHLLSLTLKEFIVKLSLIC</sequence>
<keyword evidence="3" id="KW-1185">Reference proteome</keyword>
<accession>A0ABT9WX18</accession>
<dbReference type="GO" id="GO:0016787">
    <property type="term" value="F:hydrolase activity"/>
    <property type="evidence" value="ECO:0007669"/>
    <property type="project" value="UniProtKB-KW"/>
</dbReference>
<proteinExistence type="predicted"/>
<evidence type="ECO:0000313" key="3">
    <source>
        <dbReference type="Proteomes" id="UP001223586"/>
    </source>
</evidence>
<feature type="domain" description="Peptidase C45 hydrolase" evidence="1">
    <location>
        <begin position="2"/>
        <end position="110"/>
    </location>
</feature>
<dbReference type="InterPro" id="IPR005079">
    <property type="entry name" value="Peptidase_C45_hydrolase"/>
</dbReference>
<gene>
    <name evidence="2" type="ORF">J2S08_003724</name>
</gene>
<dbReference type="Proteomes" id="UP001223586">
    <property type="component" value="Unassembled WGS sequence"/>
</dbReference>
<evidence type="ECO:0000259" key="1">
    <source>
        <dbReference type="Pfam" id="PF03417"/>
    </source>
</evidence>
<name>A0ABT9WX18_9BACI</name>
<organism evidence="2 3">
    <name type="scientific">Bacillus chungangensis</name>
    <dbReference type="NCBI Taxonomy" id="587633"/>
    <lineage>
        <taxon>Bacteria</taxon>
        <taxon>Bacillati</taxon>
        <taxon>Bacillota</taxon>
        <taxon>Bacilli</taxon>
        <taxon>Bacillales</taxon>
        <taxon>Bacillaceae</taxon>
        <taxon>Bacillus</taxon>
    </lineage>
</organism>
<protein>
    <submittedName>
        <fullName evidence="2">Choloylglycine hydrolase</fullName>
    </submittedName>
</protein>
<evidence type="ECO:0000313" key="2">
    <source>
        <dbReference type="EMBL" id="MDQ0177833.1"/>
    </source>
</evidence>
<reference evidence="2 3" key="1">
    <citation type="submission" date="2023-07" db="EMBL/GenBank/DDBJ databases">
        <title>Genomic Encyclopedia of Type Strains, Phase IV (KMG-IV): sequencing the most valuable type-strain genomes for metagenomic binning, comparative biology and taxonomic classification.</title>
        <authorList>
            <person name="Goeker M."/>
        </authorList>
    </citation>
    <scope>NUCLEOTIDE SEQUENCE [LARGE SCALE GENOMIC DNA]</scope>
    <source>
        <strain evidence="2 3">DSM 23837</strain>
    </source>
</reference>
<keyword evidence="2" id="KW-0378">Hydrolase</keyword>
<dbReference type="EMBL" id="JAUSTT010000028">
    <property type="protein sequence ID" value="MDQ0177833.1"/>
    <property type="molecule type" value="Genomic_DNA"/>
</dbReference>
<dbReference type="Gene3D" id="3.60.60.10">
    <property type="entry name" value="Penicillin V Acylase, Chain A"/>
    <property type="match status" value="1"/>
</dbReference>
<comment type="caution">
    <text evidence="2">The sequence shown here is derived from an EMBL/GenBank/DDBJ whole genome shotgun (WGS) entry which is preliminary data.</text>
</comment>